<dbReference type="KEGG" id="csq:CSCA_1720"/>
<feature type="transmembrane region" description="Helical" evidence="1">
    <location>
        <begin position="47"/>
        <end position="71"/>
    </location>
</feature>
<keyword evidence="1" id="KW-0472">Membrane</keyword>
<evidence type="ECO:0000256" key="1">
    <source>
        <dbReference type="SAM" id="Phobius"/>
    </source>
</evidence>
<organism evidence="2 3">
    <name type="scientific">Clostridium scatologenes</name>
    <dbReference type="NCBI Taxonomy" id="1548"/>
    <lineage>
        <taxon>Bacteria</taxon>
        <taxon>Bacillati</taxon>
        <taxon>Bacillota</taxon>
        <taxon>Clostridia</taxon>
        <taxon>Eubacteriales</taxon>
        <taxon>Clostridiaceae</taxon>
        <taxon>Clostridium</taxon>
    </lineage>
</organism>
<protein>
    <submittedName>
        <fullName evidence="2">Uncharacterized protein</fullName>
    </submittedName>
</protein>
<reference evidence="2 3" key="1">
    <citation type="journal article" date="2015" name="J. Biotechnol.">
        <title>Complete genome sequence of a malodorant-producing acetogen, Clostridium scatologenes ATCC 25775(T).</title>
        <authorList>
            <person name="Zhu Z."/>
            <person name="Guo T."/>
            <person name="Zheng H."/>
            <person name="Song T."/>
            <person name="Ouyang P."/>
            <person name="Xie J."/>
        </authorList>
    </citation>
    <scope>NUCLEOTIDE SEQUENCE [LARGE SCALE GENOMIC DNA]</scope>
    <source>
        <strain evidence="2 3">ATCC 25775</strain>
    </source>
</reference>
<feature type="transmembrane region" description="Helical" evidence="1">
    <location>
        <begin position="83"/>
        <end position="108"/>
    </location>
</feature>
<keyword evidence="3" id="KW-1185">Reference proteome</keyword>
<dbReference type="Proteomes" id="UP000033115">
    <property type="component" value="Chromosome"/>
</dbReference>
<dbReference type="RefSeq" id="WP_029161962.1">
    <property type="nucleotide sequence ID" value="NZ_CP009933.1"/>
</dbReference>
<keyword evidence="1" id="KW-1133">Transmembrane helix</keyword>
<evidence type="ECO:0000313" key="3">
    <source>
        <dbReference type="Proteomes" id="UP000033115"/>
    </source>
</evidence>
<evidence type="ECO:0000313" key="2">
    <source>
        <dbReference type="EMBL" id="AKA68845.1"/>
    </source>
</evidence>
<feature type="transmembrane region" description="Helical" evidence="1">
    <location>
        <begin position="120"/>
        <end position="144"/>
    </location>
</feature>
<name>A0A0E3K031_CLOSL</name>
<dbReference type="EMBL" id="CP009933">
    <property type="protein sequence ID" value="AKA68845.1"/>
    <property type="molecule type" value="Genomic_DNA"/>
</dbReference>
<proteinExistence type="predicted"/>
<dbReference type="HOGENOM" id="CLU_123238_0_0_9"/>
<dbReference type="STRING" id="1548.CSCA_1720"/>
<accession>A0A0E3K031</accession>
<sequence length="172" mass="19980">MTHNKSSHYWKNKLIHFIFFGSIYLNVEIITRAFGGSLVGYNGISKWSLCGWTSLWMSLVGGFCAVIVGSLNDKPRYYNLKMWQQVIIGGSLITAVELLTGIFFNLYLHLNLWDYSSNKFNFLGQLCLHNCIAWYLLSVVIIWLDDALSHYYYDDEKPGSLFSYFVRLFKLQ</sequence>
<dbReference type="InterPro" id="IPR010540">
    <property type="entry name" value="CmpB_TMEM229"/>
</dbReference>
<feature type="transmembrane region" description="Helical" evidence="1">
    <location>
        <begin position="14"/>
        <end position="35"/>
    </location>
</feature>
<keyword evidence="1" id="KW-0812">Transmembrane</keyword>
<dbReference type="AlphaFoldDB" id="A0A0E3K031"/>
<gene>
    <name evidence="2" type="ORF">CSCA_1720</name>
</gene>
<dbReference type="Pfam" id="PF06541">
    <property type="entry name" value="ABC_trans_CmpB"/>
    <property type="match status" value="1"/>
</dbReference>